<accession>A0ACC3SLY4</accession>
<dbReference type="Proteomes" id="UP001320706">
    <property type="component" value="Unassembled WGS sequence"/>
</dbReference>
<comment type="caution">
    <text evidence="1">The sequence shown here is derived from an EMBL/GenBank/DDBJ whole genome shotgun (WGS) entry which is preliminary data.</text>
</comment>
<proteinExistence type="predicted"/>
<keyword evidence="2" id="KW-1185">Reference proteome</keyword>
<dbReference type="EMBL" id="JAMKPW020000010">
    <property type="protein sequence ID" value="KAK8214744.1"/>
    <property type="molecule type" value="Genomic_DNA"/>
</dbReference>
<gene>
    <name evidence="1" type="ORF">M8818_002325</name>
</gene>
<evidence type="ECO:0000313" key="1">
    <source>
        <dbReference type="EMBL" id="KAK8214744.1"/>
    </source>
</evidence>
<name>A0ACC3SLY4_9PEZI</name>
<evidence type="ECO:0000313" key="2">
    <source>
        <dbReference type="Proteomes" id="UP001320706"/>
    </source>
</evidence>
<protein>
    <submittedName>
        <fullName evidence="1">Uncharacterized protein</fullName>
    </submittedName>
</protein>
<reference evidence="1" key="1">
    <citation type="submission" date="2024-02" db="EMBL/GenBank/DDBJ databases">
        <title>Metagenome Assembled Genome of Zalaria obscura JY119.</title>
        <authorList>
            <person name="Vighnesh L."/>
            <person name="Jagadeeshwari U."/>
            <person name="Venkata Ramana C."/>
            <person name="Sasikala C."/>
        </authorList>
    </citation>
    <scope>NUCLEOTIDE SEQUENCE</scope>
    <source>
        <strain evidence="1">JY119</strain>
    </source>
</reference>
<organism evidence="1 2">
    <name type="scientific">Zalaria obscura</name>
    <dbReference type="NCBI Taxonomy" id="2024903"/>
    <lineage>
        <taxon>Eukaryota</taxon>
        <taxon>Fungi</taxon>
        <taxon>Dikarya</taxon>
        <taxon>Ascomycota</taxon>
        <taxon>Pezizomycotina</taxon>
        <taxon>Dothideomycetes</taxon>
        <taxon>Dothideomycetidae</taxon>
        <taxon>Dothideales</taxon>
        <taxon>Zalariaceae</taxon>
        <taxon>Zalaria</taxon>
    </lineage>
</organism>
<sequence length="1254" mass="138500">MDQQHDFPPPPTPSRGLFPARRTNPGQPSSITTLMFNRAHGAQSNNSSPDSPLITPFSPSFPRTFSNSSAPSSATSMASRTYNPRQWSQSGSVAGQYMPFSGASHSNTMDTTGMEGTSDHEKYSWGIMFDYTYEEISYGGSFVASSLTESGIASLPSPPPPYTPPTPDDHSRSVRPSPLMSSAGFVSSPLSTEVVSAAASSIRASPHISSTQHFPPPPPAPRARDRSSSGLARDGQRSKFSLSTLTSRVRRSESVEPPEHFVQPQPEHYPPTFRPPAARRAASTGALSTFQPQATSSQRSSPEPAAWEPGMPLPPPPPGPPPPGARSQSLNRHAPRAPGSQDTGSAQAAVTQGSRRPAPASDLGPIPPTPQDWVDEDVNTRSRETHRFGDLRIDTGQSHDGGQRTFRRDESVGGIRERRSRSRAKRTVDDVRQDSPPDQPDASDAGPTSVKPGNLVLAPVDPSIRRRSRVLPRTSPLKPSETQNAQSQQALMNALTPPYTPAVEKRLEQVRMSNPDSARRQPTEQTGTRPVSHILNTPVEASMMPAPISPLRSAPIATPVASDAFAQASSARFVAFMKEETSARTDKARLEVFASFVVSESRIRRDRYSASFDAIASSIFDLTRDMWKPLSSTPAEAPLRHTDYESDTAPSVDKRAASPEFAAPSSSSSFTEFTPATDTDSFGDIPDSEDTGVWGDKFQPSLSPIPSMAVSTVPDEDSSRGRSSSRWWEGSAEGSSSGGGRKVERTKRETKYMGLHPDVLQLGVQPSPALSTPTPGANKQGFAYGPNEYPPEKVGWHEDISTPQAPFSPQIPSLLTPRYGEAGPSRATAPPLDISRLVTLPPPYPRHYPAVNNKHPVLKDLRTKHRDLADLTSIRSMIDECKQSVAEAQQTSYTRSSERRQSFRARLHHGMSTGAMSYAEAAEAEASFEDTEAERSLDGAERQNETLRDMVSLPRRQLLEKVRSNDECISQLTDSLSEAEQSSHTKRAQAEGDEEPELLEQLTLLKWLFESREHLHKELFELESLQTDKEHELALLHQKHDGDPHDTQYFEQRLRMQTQDRQIEYIEQAHQRFTILQYTIERNVSRGVEVQISAFWDIAPSILDIVHEIPDTLLGFEVEVPQSERQENPSYLDFPEQYLFTVLTHASKSTYQFIESQTNLLCLLHEVRTATMVASSKLIEIQRAMTGQDRDELDAEMGQIRKDQEYGLTEDLKEKVGEVERQWDEALGKEVEACKDRVKEWLQETGGWDEGLEE</sequence>